<proteinExistence type="inferred from homology"/>
<dbReference type="Pfam" id="PF02784">
    <property type="entry name" value="Orn_Arg_deC_N"/>
    <property type="match status" value="1"/>
</dbReference>
<dbReference type="GO" id="GO:0033387">
    <property type="term" value="P:putrescine biosynthetic process from arginine, via ornithine"/>
    <property type="evidence" value="ECO:0007669"/>
    <property type="project" value="TreeGrafter"/>
</dbReference>
<feature type="region of interest" description="Disordered" evidence="7">
    <location>
        <begin position="382"/>
        <end position="402"/>
    </location>
</feature>
<dbReference type="GO" id="GO:0005737">
    <property type="term" value="C:cytoplasm"/>
    <property type="evidence" value="ECO:0007669"/>
    <property type="project" value="TreeGrafter"/>
</dbReference>
<evidence type="ECO:0000313" key="11">
    <source>
        <dbReference type="Proteomes" id="UP000765509"/>
    </source>
</evidence>
<dbReference type="InterPro" id="IPR022643">
    <property type="entry name" value="De-COase2_C"/>
</dbReference>
<dbReference type="EMBL" id="AVOT02021763">
    <property type="protein sequence ID" value="MBW0510791.1"/>
    <property type="molecule type" value="Genomic_DNA"/>
</dbReference>
<evidence type="ECO:0000256" key="4">
    <source>
        <dbReference type="ARBA" id="ARBA00023239"/>
    </source>
</evidence>
<organism evidence="10 11">
    <name type="scientific">Austropuccinia psidii MF-1</name>
    <dbReference type="NCBI Taxonomy" id="1389203"/>
    <lineage>
        <taxon>Eukaryota</taxon>
        <taxon>Fungi</taxon>
        <taxon>Dikarya</taxon>
        <taxon>Basidiomycota</taxon>
        <taxon>Pucciniomycotina</taxon>
        <taxon>Pucciniomycetes</taxon>
        <taxon>Pucciniales</taxon>
        <taxon>Sphaerophragmiaceae</taxon>
        <taxon>Austropuccinia</taxon>
    </lineage>
</organism>
<sequence>MTAILPRLHLGSAKKSHSNHNSHKENLNQVIHSGPAIEVFRSLLSKIDINNCQANGENAFYICDLACVYNQFNRWKSVFSNRVDAFFAVKCNPDIQILKLFSKLGMGFDCASNAEINLVLSLGVSPNRIIYANPCKASSFIRHAHANGIQLMTFDNSDELEKIAKFHPAAKLVIRIITDDSKSMCRFGEKFGAPLDSVQELLQLAVQLNLNVVGVAFHVGSGCSSSDSYIDAIRRAKSVFEIAQDFGLQFDLLDIGGGFNDDNFESLADGVLVALNQYFPIGCGVRVIAEPGRYFVSRAFELATNIIARRQAPIQNTSKFNDQNIQKEQQRDPLTLYYINDGVYGAFNCIMFDHQVVNPKILTLGGVFYGDGFSETGYPNSPMTPSYSEHEMDSSTESIDPSSIAPKFSPHQTSSLFLEADLKPCKIFGPSCDSIDVVCPIVMLPVKHLKVGDWMRWTNMGAYTICAASQFNGFKISQVKYTIGDHCIEDELRTILDH</sequence>
<evidence type="ECO:0000256" key="3">
    <source>
        <dbReference type="ARBA" id="ARBA00022898"/>
    </source>
</evidence>
<dbReference type="Proteomes" id="UP000765509">
    <property type="component" value="Unassembled WGS sequence"/>
</dbReference>
<accession>A0A9Q3HMF3</accession>
<dbReference type="Gene3D" id="3.20.20.10">
    <property type="entry name" value="Alanine racemase"/>
    <property type="match status" value="1"/>
</dbReference>
<reference evidence="10" key="1">
    <citation type="submission" date="2021-03" db="EMBL/GenBank/DDBJ databases">
        <title>Draft genome sequence of rust myrtle Austropuccinia psidii MF-1, a brazilian biotype.</title>
        <authorList>
            <person name="Quecine M.C."/>
            <person name="Pachon D.M.R."/>
            <person name="Bonatelli M.L."/>
            <person name="Correr F.H."/>
            <person name="Franceschini L.M."/>
            <person name="Leite T.F."/>
            <person name="Margarido G.R.A."/>
            <person name="Almeida C.A."/>
            <person name="Ferrarezi J.A."/>
            <person name="Labate C.A."/>
        </authorList>
    </citation>
    <scope>NUCLEOTIDE SEQUENCE</scope>
    <source>
        <strain evidence="10">MF-1</strain>
    </source>
</reference>
<keyword evidence="3 5" id="KW-0663">Pyridoxal phosphate</keyword>
<dbReference type="SUPFAM" id="SSF51419">
    <property type="entry name" value="PLP-binding barrel"/>
    <property type="match status" value="1"/>
</dbReference>
<dbReference type="FunFam" id="3.20.20.10:FF:000005">
    <property type="entry name" value="Ornithine decarboxylase"/>
    <property type="match status" value="1"/>
</dbReference>
<dbReference type="InterPro" id="IPR002433">
    <property type="entry name" value="Orn_de-COase"/>
</dbReference>
<evidence type="ECO:0000256" key="1">
    <source>
        <dbReference type="ARBA" id="ARBA00001933"/>
    </source>
</evidence>
<name>A0A9Q3HMF3_9BASI</name>
<dbReference type="Gene3D" id="2.40.37.10">
    <property type="entry name" value="Lyase, Ornithine Decarboxylase, Chain A, domain 1"/>
    <property type="match status" value="1"/>
</dbReference>
<dbReference type="Pfam" id="PF00278">
    <property type="entry name" value="Orn_DAP_Arg_deC"/>
    <property type="match status" value="1"/>
</dbReference>
<evidence type="ECO:0000256" key="5">
    <source>
        <dbReference type="PIRSR" id="PIRSR600183-50"/>
    </source>
</evidence>
<dbReference type="InterPro" id="IPR000183">
    <property type="entry name" value="Orn/DAP/Arg_de-COase"/>
</dbReference>
<evidence type="ECO:0000256" key="7">
    <source>
        <dbReference type="SAM" id="MobiDB-lite"/>
    </source>
</evidence>
<feature type="domain" description="Orn/DAP/Arg decarboxylase 2 C-terminal" evidence="8">
    <location>
        <begin position="421"/>
        <end position="461"/>
    </location>
</feature>
<dbReference type="PANTHER" id="PTHR11482">
    <property type="entry name" value="ARGININE/DIAMINOPIMELATE/ORNITHINE DECARBOXYLASE"/>
    <property type="match status" value="1"/>
</dbReference>
<dbReference type="InterPro" id="IPR022644">
    <property type="entry name" value="De-COase2_N"/>
</dbReference>
<dbReference type="PANTHER" id="PTHR11482:SF6">
    <property type="entry name" value="ORNITHINE DECARBOXYLASE 1-RELATED"/>
    <property type="match status" value="1"/>
</dbReference>
<evidence type="ECO:0008006" key="12">
    <source>
        <dbReference type="Google" id="ProtNLM"/>
    </source>
</evidence>
<protein>
    <recommendedName>
        <fullName evidence="12">Ornithine decarboxylase</fullName>
    </recommendedName>
</protein>
<evidence type="ECO:0000259" key="8">
    <source>
        <dbReference type="Pfam" id="PF00278"/>
    </source>
</evidence>
<evidence type="ECO:0000259" key="9">
    <source>
        <dbReference type="Pfam" id="PF02784"/>
    </source>
</evidence>
<comment type="cofactor">
    <cofactor evidence="1 5">
        <name>pyridoxal 5'-phosphate</name>
        <dbReference type="ChEBI" id="CHEBI:597326"/>
    </cofactor>
</comment>
<feature type="modified residue" description="N6-(pyridoxal phosphate)lysine" evidence="5">
    <location>
        <position position="90"/>
    </location>
</feature>
<keyword evidence="4" id="KW-0456">Lyase</keyword>
<evidence type="ECO:0000256" key="2">
    <source>
        <dbReference type="ARBA" id="ARBA00008872"/>
    </source>
</evidence>
<dbReference type="SUPFAM" id="SSF50621">
    <property type="entry name" value="Alanine racemase C-terminal domain-like"/>
    <property type="match status" value="2"/>
</dbReference>
<dbReference type="GO" id="GO:0004586">
    <property type="term" value="F:ornithine decarboxylase activity"/>
    <property type="evidence" value="ECO:0007669"/>
    <property type="project" value="TreeGrafter"/>
</dbReference>
<comment type="similarity">
    <text evidence="2 6">Belongs to the Orn/Lys/Arg decarboxylase class-II family.</text>
</comment>
<dbReference type="InterPro" id="IPR029066">
    <property type="entry name" value="PLP-binding_barrel"/>
</dbReference>
<comment type="caution">
    <text evidence="10">The sequence shown here is derived from an EMBL/GenBank/DDBJ whole genome shotgun (WGS) entry which is preliminary data.</text>
</comment>
<feature type="active site" description="Proton donor" evidence="5">
    <location>
        <position position="432"/>
    </location>
</feature>
<gene>
    <name evidence="10" type="ORF">O181_050506</name>
</gene>
<dbReference type="PRINTS" id="PR01179">
    <property type="entry name" value="ODADCRBXLASE"/>
</dbReference>
<keyword evidence="11" id="KW-1185">Reference proteome</keyword>
<dbReference type="OrthoDB" id="5034579at2759"/>
<evidence type="ECO:0000313" key="10">
    <source>
        <dbReference type="EMBL" id="MBW0510791.1"/>
    </source>
</evidence>
<dbReference type="InterPro" id="IPR009006">
    <property type="entry name" value="Ala_racemase/Decarboxylase_C"/>
</dbReference>
<feature type="domain" description="Orn/DAP/Arg decarboxylase 2 N-terminal" evidence="9">
    <location>
        <begin position="67"/>
        <end position="297"/>
    </location>
</feature>
<dbReference type="PRINTS" id="PR01182">
    <property type="entry name" value="ORNDCRBXLASE"/>
</dbReference>
<evidence type="ECO:0000256" key="6">
    <source>
        <dbReference type="RuleBase" id="RU003737"/>
    </source>
</evidence>
<dbReference type="AlphaFoldDB" id="A0A9Q3HMF3"/>
<dbReference type="CDD" id="cd00622">
    <property type="entry name" value="PLPDE_III_ODC"/>
    <property type="match status" value="1"/>
</dbReference>